<dbReference type="Pfam" id="PF04976">
    <property type="entry name" value="DmsC"/>
    <property type="match status" value="1"/>
</dbReference>
<name>A0A6G4W619_9HYPH</name>
<dbReference type="InterPro" id="IPR007059">
    <property type="entry name" value="DmsC"/>
</dbReference>
<comment type="caution">
    <text evidence="2">The sequence shown here is derived from an EMBL/GenBank/DDBJ whole genome shotgun (WGS) entry which is preliminary data.</text>
</comment>
<reference evidence="2 3" key="1">
    <citation type="submission" date="2020-02" db="EMBL/GenBank/DDBJ databases">
        <title>Genome sequence of strain CCNWXJ40-4.</title>
        <authorList>
            <person name="Gao J."/>
            <person name="Sun J."/>
        </authorList>
    </citation>
    <scope>NUCLEOTIDE SEQUENCE [LARGE SCALE GENOMIC DNA]</scope>
    <source>
        <strain evidence="2 3">CCNWXJ 40-4</strain>
    </source>
</reference>
<organism evidence="2 3">
    <name type="scientific">Allomesorhizobium camelthorni</name>
    <dbReference type="NCBI Taxonomy" id="475069"/>
    <lineage>
        <taxon>Bacteria</taxon>
        <taxon>Pseudomonadati</taxon>
        <taxon>Pseudomonadota</taxon>
        <taxon>Alphaproteobacteria</taxon>
        <taxon>Hyphomicrobiales</taxon>
        <taxon>Phyllobacteriaceae</taxon>
        <taxon>Allomesorhizobium</taxon>
    </lineage>
</organism>
<feature type="transmembrane region" description="Helical" evidence="1">
    <location>
        <begin position="242"/>
        <end position="264"/>
    </location>
</feature>
<feature type="transmembrane region" description="Helical" evidence="1">
    <location>
        <begin position="141"/>
        <end position="162"/>
    </location>
</feature>
<dbReference type="GO" id="GO:0009389">
    <property type="term" value="F:dimethyl sulfoxide reductase activity"/>
    <property type="evidence" value="ECO:0007669"/>
    <property type="project" value="TreeGrafter"/>
</dbReference>
<dbReference type="GO" id="GO:0009390">
    <property type="term" value="C:dimethyl sulfoxide reductase complex"/>
    <property type="evidence" value="ECO:0007669"/>
    <property type="project" value="TreeGrafter"/>
</dbReference>
<evidence type="ECO:0000313" key="3">
    <source>
        <dbReference type="Proteomes" id="UP001642900"/>
    </source>
</evidence>
<evidence type="ECO:0000313" key="2">
    <source>
        <dbReference type="EMBL" id="NGO50195.1"/>
    </source>
</evidence>
<sequence>MHPAFSIVIFTTLSGLGYGLAAVLGLGLLDPAATATKIAHLLALALIATGLLSSMLHLGNPQRAWRALSQWRSSWLSREGVMALITFLPLAWSAWASLFEGRYLVAPGLIGAVFCALTVYCTAMIYASLRSVQAWHTPLTPLCYLMFSAAGGFVLASFFAFAGAGSTALVPALAVPVTIAAWIAKLFWRHGMRTLRPISTPETATGLGRIGRVRLFERPHVNENYLTSEMGFKIARKHAAKLSAIAFFLGGAVPVLLLLVLLLAGAGAGLSALLIALLAAWCHAAGVLMERWLFFAEARHSVMNYYGG</sequence>
<dbReference type="PANTHER" id="PTHR38095">
    <property type="entry name" value="ANAEROBIC DIMETHYL SULFOXIDE REDUCTASE CHAIN YNFH"/>
    <property type="match status" value="1"/>
</dbReference>
<dbReference type="Proteomes" id="UP001642900">
    <property type="component" value="Unassembled WGS sequence"/>
</dbReference>
<keyword evidence="1" id="KW-1133">Transmembrane helix</keyword>
<gene>
    <name evidence="2" type="ORF">G6N73_03210</name>
</gene>
<feature type="transmembrane region" description="Helical" evidence="1">
    <location>
        <begin position="270"/>
        <end position="289"/>
    </location>
</feature>
<feature type="transmembrane region" description="Helical" evidence="1">
    <location>
        <begin position="168"/>
        <end position="188"/>
    </location>
</feature>
<dbReference type="AlphaFoldDB" id="A0A6G4W619"/>
<keyword evidence="3" id="KW-1185">Reference proteome</keyword>
<accession>A0A6G4W619</accession>
<dbReference type="EMBL" id="JAAKZF010000002">
    <property type="protein sequence ID" value="NGO50195.1"/>
    <property type="molecule type" value="Genomic_DNA"/>
</dbReference>
<keyword evidence="1" id="KW-0812">Transmembrane</keyword>
<feature type="transmembrane region" description="Helical" evidence="1">
    <location>
        <begin position="37"/>
        <end position="59"/>
    </location>
</feature>
<feature type="transmembrane region" description="Helical" evidence="1">
    <location>
        <begin position="80"/>
        <end position="98"/>
    </location>
</feature>
<dbReference type="GO" id="GO:0005886">
    <property type="term" value="C:plasma membrane"/>
    <property type="evidence" value="ECO:0007669"/>
    <property type="project" value="TreeGrafter"/>
</dbReference>
<keyword evidence="1" id="KW-0472">Membrane</keyword>
<protein>
    <submittedName>
        <fullName evidence="2">Dimethyl sulfoxide reductase anchor subunit</fullName>
    </submittedName>
</protein>
<proteinExistence type="predicted"/>
<dbReference type="PANTHER" id="PTHR38095:SF1">
    <property type="entry name" value="ANAEROBIC DIMETHYL SULFOXIDE REDUCTASE CHAIN YNFH"/>
    <property type="match status" value="1"/>
</dbReference>
<feature type="transmembrane region" description="Helical" evidence="1">
    <location>
        <begin position="104"/>
        <end position="129"/>
    </location>
</feature>
<dbReference type="GO" id="GO:0019645">
    <property type="term" value="P:anaerobic electron transport chain"/>
    <property type="evidence" value="ECO:0007669"/>
    <property type="project" value="InterPro"/>
</dbReference>
<dbReference type="RefSeq" id="WP_165023277.1">
    <property type="nucleotide sequence ID" value="NZ_JAAKZF010000002.1"/>
</dbReference>
<evidence type="ECO:0000256" key="1">
    <source>
        <dbReference type="SAM" id="Phobius"/>
    </source>
</evidence>